<proteinExistence type="predicted"/>
<reference evidence="1" key="1">
    <citation type="submission" date="2018-02" db="EMBL/GenBank/DDBJ databases">
        <title>Rhizophora mucronata_Transcriptome.</title>
        <authorList>
            <person name="Meera S.P."/>
            <person name="Sreeshan A."/>
            <person name="Augustine A."/>
        </authorList>
    </citation>
    <scope>NUCLEOTIDE SEQUENCE</scope>
    <source>
        <tissue evidence="1">Leaf</tissue>
    </source>
</reference>
<protein>
    <submittedName>
        <fullName evidence="1">Uncharacterized protein</fullName>
    </submittedName>
</protein>
<organism evidence="1">
    <name type="scientific">Rhizophora mucronata</name>
    <name type="common">Asiatic mangrove</name>
    <dbReference type="NCBI Taxonomy" id="61149"/>
    <lineage>
        <taxon>Eukaryota</taxon>
        <taxon>Viridiplantae</taxon>
        <taxon>Streptophyta</taxon>
        <taxon>Embryophyta</taxon>
        <taxon>Tracheophyta</taxon>
        <taxon>Spermatophyta</taxon>
        <taxon>Magnoliopsida</taxon>
        <taxon>eudicotyledons</taxon>
        <taxon>Gunneridae</taxon>
        <taxon>Pentapetalae</taxon>
        <taxon>rosids</taxon>
        <taxon>fabids</taxon>
        <taxon>Malpighiales</taxon>
        <taxon>Rhizophoraceae</taxon>
        <taxon>Rhizophora</taxon>
    </lineage>
</organism>
<dbReference type="EMBL" id="GGEC01007126">
    <property type="protein sequence ID" value="MBW87609.1"/>
    <property type="molecule type" value="Transcribed_RNA"/>
</dbReference>
<sequence length="11" mass="1142">MGASDFGQRSS</sequence>
<name>A0A2P2J2A2_RHIMU</name>
<evidence type="ECO:0000313" key="1">
    <source>
        <dbReference type="EMBL" id="MBW87609.1"/>
    </source>
</evidence>
<accession>A0A2P2J2A2</accession>